<evidence type="ECO:0000256" key="6">
    <source>
        <dbReference type="ARBA" id="ARBA00022833"/>
    </source>
</evidence>
<feature type="domain" description="Peptidase M16 C-terminal" evidence="10">
    <location>
        <begin position="201"/>
        <end position="378"/>
    </location>
</feature>
<accession>A0ABN8AZY7</accession>
<dbReference type="PANTHER" id="PTHR11851:SF149">
    <property type="entry name" value="GH01077P"/>
    <property type="match status" value="1"/>
</dbReference>
<evidence type="ECO:0000256" key="5">
    <source>
        <dbReference type="ARBA" id="ARBA00022801"/>
    </source>
</evidence>
<reference evidence="11" key="1">
    <citation type="submission" date="2021-12" db="EMBL/GenBank/DDBJ databases">
        <authorList>
            <person name="King R."/>
        </authorList>
    </citation>
    <scope>NUCLEOTIDE SEQUENCE</scope>
</reference>
<evidence type="ECO:0000256" key="3">
    <source>
        <dbReference type="ARBA" id="ARBA00022670"/>
    </source>
</evidence>
<evidence type="ECO:0000259" key="10">
    <source>
        <dbReference type="Pfam" id="PF05193"/>
    </source>
</evidence>
<comment type="subcellular location">
    <subcellularLocation>
        <location evidence="2">Mitochondrion</location>
    </subcellularLocation>
</comment>
<dbReference type="Proteomes" id="UP001153292">
    <property type="component" value="Chromosome 2"/>
</dbReference>
<dbReference type="InterPro" id="IPR050361">
    <property type="entry name" value="MPP/UQCRC_Complex"/>
</dbReference>
<dbReference type="InterPro" id="IPR007863">
    <property type="entry name" value="Peptidase_M16_C"/>
</dbReference>
<dbReference type="Gene3D" id="3.30.830.10">
    <property type="entry name" value="Metalloenzyme, LuxS/M16 peptidase-like"/>
    <property type="match status" value="2"/>
</dbReference>
<gene>
    <name evidence="11" type="ORF">CHILSU_LOCUS5344</name>
</gene>
<keyword evidence="5" id="KW-0378">Hydrolase</keyword>
<dbReference type="Pfam" id="PF00675">
    <property type="entry name" value="Peptidase_M16"/>
    <property type="match status" value="1"/>
</dbReference>
<evidence type="ECO:0000256" key="1">
    <source>
        <dbReference type="ARBA" id="ARBA00001947"/>
    </source>
</evidence>
<evidence type="ECO:0000256" key="7">
    <source>
        <dbReference type="ARBA" id="ARBA00023049"/>
    </source>
</evidence>
<keyword evidence="12" id="KW-1185">Reference proteome</keyword>
<evidence type="ECO:0000313" key="11">
    <source>
        <dbReference type="EMBL" id="CAH0402105.1"/>
    </source>
</evidence>
<organism evidence="11 12">
    <name type="scientific">Chilo suppressalis</name>
    <name type="common">Asiatic rice borer moth</name>
    <dbReference type="NCBI Taxonomy" id="168631"/>
    <lineage>
        <taxon>Eukaryota</taxon>
        <taxon>Metazoa</taxon>
        <taxon>Ecdysozoa</taxon>
        <taxon>Arthropoda</taxon>
        <taxon>Hexapoda</taxon>
        <taxon>Insecta</taxon>
        <taxon>Pterygota</taxon>
        <taxon>Neoptera</taxon>
        <taxon>Endopterygota</taxon>
        <taxon>Lepidoptera</taxon>
        <taxon>Glossata</taxon>
        <taxon>Ditrysia</taxon>
        <taxon>Pyraloidea</taxon>
        <taxon>Crambidae</taxon>
        <taxon>Crambinae</taxon>
        <taxon>Chilo</taxon>
    </lineage>
</organism>
<dbReference type="InterPro" id="IPR011249">
    <property type="entry name" value="Metalloenz_LuxS/M16"/>
</dbReference>
<sequence>MSRNPILNILNRLQLSRKYCTCPCTPSETPKDTQLSILDNGVRVATEASSSSMACISLFIEAGPRFETTCNNGITHFMERMSFKGFKGMTKSKLNEYLRGMGAKMSSKTSREIQTFSAKCIPEAVHDVVGYLGSIITDLELSECEIENEKRNMEQEIIDAENDPKQVLFDYLHQSAFQGTPLAQRVIGPTANISRFDKCLLTSFMSDHYQPYKLALVSVGNVDHDSMVSYAKAKFGHMVGDPCCTSEEGPCRFTGSQVVFRDDSMPYAHVAVALEAPGYGSSDYLALMAAKTMIGSWSKGQGGKDNNALPLARAGSVDDLCEFYEAFYIPYRDVGLWGIYFVSKKMDVDDMLYNVQNAWMEMCVSIQYHDGERAVNALKLEMARKFDGAFRSCYDLGFQTMYSCGRQGINDIYFNLKGINYLNIKAAMEKWIYDRCPAVAAVGPTECLPDYTRIRAGQYWLRL</sequence>
<evidence type="ECO:0000259" key="9">
    <source>
        <dbReference type="Pfam" id="PF00675"/>
    </source>
</evidence>
<comment type="cofactor">
    <cofactor evidence="1">
        <name>Zn(2+)</name>
        <dbReference type="ChEBI" id="CHEBI:29105"/>
    </cofactor>
</comment>
<evidence type="ECO:0000313" key="12">
    <source>
        <dbReference type="Proteomes" id="UP001153292"/>
    </source>
</evidence>
<dbReference type="Pfam" id="PF05193">
    <property type="entry name" value="Peptidase_M16_C"/>
    <property type="match status" value="1"/>
</dbReference>
<dbReference type="SUPFAM" id="SSF63411">
    <property type="entry name" value="LuxS/MPP-like metallohydrolase"/>
    <property type="match status" value="2"/>
</dbReference>
<proteinExistence type="predicted"/>
<protein>
    <submittedName>
        <fullName evidence="11">Uncharacterized protein</fullName>
    </submittedName>
</protein>
<dbReference type="EMBL" id="OU963895">
    <property type="protein sequence ID" value="CAH0402105.1"/>
    <property type="molecule type" value="Genomic_DNA"/>
</dbReference>
<keyword evidence="8" id="KW-0496">Mitochondrion</keyword>
<evidence type="ECO:0000256" key="4">
    <source>
        <dbReference type="ARBA" id="ARBA00022723"/>
    </source>
</evidence>
<evidence type="ECO:0000256" key="2">
    <source>
        <dbReference type="ARBA" id="ARBA00004173"/>
    </source>
</evidence>
<feature type="domain" description="Peptidase M16 N-terminal" evidence="9">
    <location>
        <begin position="43"/>
        <end position="189"/>
    </location>
</feature>
<name>A0ABN8AZY7_CHISP</name>
<keyword evidence="3" id="KW-0645">Protease</keyword>
<dbReference type="InterPro" id="IPR011765">
    <property type="entry name" value="Pept_M16_N"/>
</dbReference>
<dbReference type="PANTHER" id="PTHR11851">
    <property type="entry name" value="METALLOPROTEASE"/>
    <property type="match status" value="1"/>
</dbReference>
<evidence type="ECO:0000256" key="8">
    <source>
        <dbReference type="ARBA" id="ARBA00023128"/>
    </source>
</evidence>
<keyword evidence="6" id="KW-0862">Zinc</keyword>
<keyword evidence="4" id="KW-0479">Metal-binding</keyword>
<keyword evidence="7" id="KW-0482">Metalloprotease</keyword>